<dbReference type="EMBL" id="CP043538">
    <property type="protein sequence ID" value="QGY01392.1"/>
    <property type="molecule type" value="Genomic_DNA"/>
</dbReference>
<dbReference type="KEGG" id="mmes:MMSR116_05370"/>
<reference evidence="2 3" key="1">
    <citation type="journal article" date="2012" name="Genet. Mol. Biol.">
        <title>Analysis of 16S rRNA and mxaF genes revealing insights into Methylobacterium niche-specific plant association.</title>
        <authorList>
            <person name="Dourado M.N."/>
            <person name="Andreote F.D."/>
            <person name="Dini-Andreote F."/>
            <person name="Conti R."/>
            <person name="Araujo J.M."/>
            <person name="Araujo W.L."/>
        </authorList>
    </citation>
    <scope>NUCLEOTIDE SEQUENCE [LARGE SCALE GENOMIC DNA]</scope>
    <source>
        <strain evidence="2 3">SR1.6/6</strain>
    </source>
</reference>
<dbReference type="RefSeq" id="WP_010685217.1">
    <property type="nucleotide sequence ID" value="NZ_CP043538.1"/>
</dbReference>
<evidence type="ECO:0000313" key="2">
    <source>
        <dbReference type="EMBL" id="QGY01392.1"/>
    </source>
</evidence>
<evidence type="ECO:0000256" key="1">
    <source>
        <dbReference type="SAM" id="SignalP"/>
    </source>
</evidence>
<gene>
    <name evidence="2" type="ORF">MMSR116_05370</name>
</gene>
<organism evidence="2 3">
    <name type="scientific">Methylobacterium mesophilicum SR1.6/6</name>
    <dbReference type="NCBI Taxonomy" id="908290"/>
    <lineage>
        <taxon>Bacteria</taxon>
        <taxon>Pseudomonadati</taxon>
        <taxon>Pseudomonadota</taxon>
        <taxon>Alphaproteobacteria</taxon>
        <taxon>Hyphomicrobiales</taxon>
        <taxon>Methylobacteriaceae</taxon>
        <taxon>Methylobacterium</taxon>
    </lineage>
</organism>
<evidence type="ECO:0000313" key="3">
    <source>
        <dbReference type="Proteomes" id="UP000012488"/>
    </source>
</evidence>
<feature type="signal peptide" evidence="1">
    <location>
        <begin position="1"/>
        <end position="27"/>
    </location>
</feature>
<sequence length="66" mass="6768">MSHAGLFACVARILAVMALLGAAPAQAQYATSCPPPRKLAAGACVAACPAGYEDQGRVCVYRNTSR</sequence>
<name>A0A6B9FH06_9HYPH</name>
<dbReference type="OrthoDB" id="8005445at2"/>
<keyword evidence="1" id="KW-0732">Signal</keyword>
<feature type="chain" id="PRO_5025565957" evidence="1">
    <location>
        <begin position="28"/>
        <end position="66"/>
    </location>
</feature>
<protein>
    <submittedName>
        <fullName evidence="2">Uncharacterized protein</fullName>
    </submittedName>
</protein>
<accession>A0A6B9FH06</accession>
<dbReference type="AlphaFoldDB" id="A0A6B9FH06"/>
<proteinExistence type="predicted"/>
<reference evidence="2 3" key="2">
    <citation type="journal article" date="2013" name="Genome Announc.">
        <title>Draft Genome Sequence of Methylobacterium mesophilicum Strain SR1.6/6, Isolated from Citrus sinensis.</title>
        <authorList>
            <person name="Marinho Almeida D."/>
            <person name="Dini-Andreote F."/>
            <person name="Camargo Neves A.A."/>
            <person name="Juca Ramos R.T."/>
            <person name="Andreote F.D."/>
            <person name="Carneiro A.R."/>
            <person name="Oliveira de Souza Lima A."/>
            <person name="Caracciolo Gomes de Sa P.H."/>
            <person name="Ribeiro Barbosa M.S."/>
            <person name="Araujo W.L."/>
            <person name="Silva A."/>
        </authorList>
    </citation>
    <scope>NUCLEOTIDE SEQUENCE [LARGE SCALE GENOMIC DNA]</scope>
    <source>
        <strain evidence="2 3">SR1.6/6</strain>
    </source>
</reference>
<dbReference type="Proteomes" id="UP000012488">
    <property type="component" value="Chromosome"/>
</dbReference>